<evidence type="ECO:0000256" key="12">
    <source>
        <dbReference type="SAM" id="SignalP"/>
    </source>
</evidence>
<dbReference type="GeneID" id="110773509"/>
<evidence type="ECO:0000256" key="3">
    <source>
        <dbReference type="ARBA" id="ARBA00022692"/>
    </source>
</evidence>
<name>A0A6P5U3I1_PRUAV</name>
<dbReference type="GO" id="GO:0009055">
    <property type="term" value="F:electron transfer activity"/>
    <property type="evidence" value="ECO:0007669"/>
    <property type="project" value="InterPro"/>
</dbReference>
<evidence type="ECO:0000256" key="5">
    <source>
        <dbReference type="ARBA" id="ARBA00022729"/>
    </source>
</evidence>
<dbReference type="PANTHER" id="PTHR33021:SF533">
    <property type="entry name" value="PHYTOCYANIN DOMAIN-CONTAINING PROTEIN"/>
    <property type="match status" value="1"/>
</dbReference>
<comment type="subcellular location">
    <subcellularLocation>
        <location evidence="1">Membrane</location>
        <topology evidence="1">Single-pass type I membrane protein</topology>
    </subcellularLocation>
</comment>
<dbReference type="AlphaFoldDB" id="A0A6P5U3I1"/>
<keyword evidence="5 12" id="KW-0732">Signal</keyword>
<keyword evidence="3" id="KW-0812">Transmembrane</keyword>
<keyword evidence="11" id="KW-0325">Glycoprotein</keyword>
<keyword evidence="9" id="KW-0472">Membrane</keyword>
<keyword evidence="2" id="KW-0813">Transport</keyword>
<dbReference type="InterPro" id="IPR008972">
    <property type="entry name" value="Cupredoxin"/>
</dbReference>
<feature type="signal peptide" evidence="12">
    <location>
        <begin position="1"/>
        <end position="23"/>
    </location>
</feature>
<protein>
    <submittedName>
        <fullName evidence="15">Mavicyanin-like</fullName>
    </submittedName>
</protein>
<dbReference type="InterPro" id="IPR003245">
    <property type="entry name" value="Phytocyanin_dom"/>
</dbReference>
<dbReference type="PANTHER" id="PTHR33021">
    <property type="entry name" value="BLUE COPPER PROTEIN"/>
    <property type="match status" value="1"/>
</dbReference>
<keyword evidence="6" id="KW-0249">Electron transport</keyword>
<reference evidence="15" key="1">
    <citation type="submission" date="2025-08" db="UniProtKB">
        <authorList>
            <consortium name="RefSeq"/>
        </authorList>
    </citation>
    <scope>IDENTIFICATION</scope>
</reference>
<evidence type="ECO:0000256" key="11">
    <source>
        <dbReference type="ARBA" id="ARBA00023180"/>
    </source>
</evidence>
<keyword evidence="14" id="KW-1185">Reference proteome</keyword>
<evidence type="ECO:0000259" key="13">
    <source>
        <dbReference type="PROSITE" id="PS51485"/>
    </source>
</evidence>
<dbReference type="SUPFAM" id="SSF49503">
    <property type="entry name" value="Cupredoxins"/>
    <property type="match status" value="1"/>
</dbReference>
<dbReference type="RefSeq" id="XP_021833730.1">
    <property type="nucleotide sequence ID" value="XM_021978038.1"/>
</dbReference>
<evidence type="ECO:0000256" key="9">
    <source>
        <dbReference type="ARBA" id="ARBA00023136"/>
    </source>
</evidence>
<dbReference type="Gene3D" id="2.60.40.420">
    <property type="entry name" value="Cupredoxins - blue copper proteins"/>
    <property type="match status" value="1"/>
</dbReference>
<keyword evidence="10" id="KW-1015">Disulfide bond</keyword>
<evidence type="ECO:0000256" key="10">
    <source>
        <dbReference type="ARBA" id="ARBA00023157"/>
    </source>
</evidence>
<dbReference type="Pfam" id="PF02298">
    <property type="entry name" value="Cu_bind_like"/>
    <property type="match status" value="1"/>
</dbReference>
<accession>A0A6P5U3I1</accession>
<evidence type="ECO:0000256" key="6">
    <source>
        <dbReference type="ARBA" id="ARBA00022982"/>
    </source>
</evidence>
<dbReference type="PROSITE" id="PS51485">
    <property type="entry name" value="PHYTOCYANIN"/>
    <property type="match status" value="1"/>
</dbReference>
<dbReference type="KEGG" id="pavi:110773509"/>
<keyword evidence="7" id="KW-1133">Transmembrane helix</keyword>
<dbReference type="GO" id="GO:0009610">
    <property type="term" value="P:response to symbiotic fungus"/>
    <property type="evidence" value="ECO:0007669"/>
    <property type="project" value="UniProtKB-ARBA"/>
</dbReference>
<dbReference type="FunFam" id="2.60.40.420:FF:000067">
    <property type="entry name" value="Cupredoxin superfamily protein"/>
    <property type="match status" value="1"/>
</dbReference>
<dbReference type="Proteomes" id="UP000515124">
    <property type="component" value="Unplaced"/>
</dbReference>
<evidence type="ECO:0000256" key="1">
    <source>
        <dbReference type="ARBA" id="ARBA00004479"/>
    </source>
</evidence>
<keyword evidence="4" id="KW-0479">Metal-binding</keyword>
<dbReference type="CDD" id="cd04216">
    <property type="entry name" value="Phytocyanin"/>
    <property type="match status" value="1"/>
</dbReference>
<sequence length="171" mass="18108">MAYNSQLFIILATLALVAPSILATEFIVGDDKGWTINFDYQAWAQGKQFYVGDKLVFNDPKGAHNVFKVNGTGFQQCAAPLDSVPLTSGNDVISLATPGRKWYICGVAKHCALGDHKLLITVLPSSFAPSPSLTASSPSTSIPYTSAASASLGTKYGWMMAVVGILGMLMA</sequence>
<evidence type="ECO:0000256" key="2">
    <source>
        <dbReference type="ARBA" id="ARBA00022448"/>
    </source>
</evidence>
<evidence type="ECO:0000313" key="14">
    <source>
        <dbReference type="Proteomes" id="UP000515124"/>
    </source>
</evidence>
<proteinExistence type="predicted"/>
<evidence type="ECO:0000313" key="15">
    <source>
        <dbReference type="RefSeq" id="XP_021833730.1"/>
    </source>
</evidence>
<feature type="chain" id="PRO_5028040573" evidence="12">
    <location>
        <begin position="24"/>
        <end position="171"/>
    </location>
</feature>
<keyword evidence="8" id="KW-0186">Copper</keyword>
<evidence type="ECO:0000256" key="4">
    <source>
        <dbReference type="ARBA" id="ARBA00022723"/>
    </source>
</evidence>
<dbReference type="GO" id="GO:0046872">
    <property type="term" value="F:metal ion binding"/>
    <property type="evidence" value="ECO:0007669"/>
    <property type="project" value="UniProtKB-KW"/>
</dbReference>
<gene>
    <name evidence="15" type="primary">LOC110773509</name>
</gene>
<evidence type="ECO:0000256" key="7">
    <source>
        <dbReference type="ARBA" id="ARBA00022989"/>
    </source>
</evidence>
<feature type="domain" description="Phytocyanin" evidence="13">
    <location>
        <begin position="24"/>
        <end position="124"/>
    </location>
</feature>
<organism evidence="14 15">
    <name type="scientific">Prunus avium</name>
    <name type="common">Cherry</name>
    <name type="synonym">Cerasus avium</name>
    <dbReference type="NCBI Taxonomy" id="42229"/>
    <lineage>
        <taxon>Eukaryota</taxon>
        <taxon>Viridiplantae</taxon>
        <taxon>Streptophyta</taxon>
        <taxon>Embryophyta</taxon>
        <taxon>Tracheophyta</taxon>
        <taxon>Spermatophyta</taxon>
        <taxon>Magnoliopsida</taxon>
        <taxon>eudicotyledons</taxon>
        <taxon>Gunneridae</taxon>
        <taxon>Pentapetalae</taxon>
        <taxon>rosids</taxon>
        <taxon>fabids</taxon>
        <taxon>Rosales</taxon>
        <taxon>Rosaceae</taxon>
        <taxon>Amygdaloideae</taxon>
        <taxon>Amygdaleae</taxon>
        <taxon>Prunus</taxon>
    </lineage>
</organism>
<evidence type="ECO:0000256" key="8">
    <source>
        <dbReference type="ARBA" id="ARBA00023008"/>
    </source>
</evidence>
<dbReference type="GO" id="GO:0005886">
    <property type="term" value="C:plasma membrane"/>
    <property type="evidence" value="ECO:0007669"/>
    <property type="project" value="TreeGrafter"/>
</dbReference>
<dbReference type="InterPro" id="IPR039391">
    <property type="entry name" value="Phytocyanin-like"/>
</dbReference>